<dbReference type="InterPro" id="IPR050534">
    <property type="entry name" value="Coronavir_polyprotein_1ab"/>
</dbReference>
<dbReference type="Proteomes" id="UP000553888">
    <property type="component" value="Unassembled WGS sequence"/>
</dbReference>
<dbReference type="GO" id="GO:0043139">
    <property type="term" value="F:5'-3' DNA helicase activity"/>
    <property type="evidence" value="ECO:0007669"/>
    <property type="project" value="TreeGrafter"/>
</dbReference>
<name>A0A852YPK6_9MICO</name>
<dbReference type="NCBIfam" id="TIGR03491">
    <property type="entry name" value="TM0106 family RecB-like putative nuclease"/>
    <property type="match status" value="1"/>
</dbReference>
<keyword evidence="1" id="KW-0547">Nucleotide-binding</keyword>
<feature type="domain" description="YprB ribonuclease H-like" evidence="6">
    <location>
        <begin position="328"/>
        <end position="520"/>
    </location>
</feature>
<dbReference type="GO" id="GO:0005524">
    <property type="term" value="F:ATP binding"/>
    <property type="evidence" value="ECO:0007669"/>
    <property type="project" value="UniProtKB-KW"/>
</dbReference>
<dbReference type="CDD" id="cd18808">
    <property type="entry name" value="SF1_C_Upf1"/>
    <property type="match status" value="1"/>
</dbReference>
<evidence type="ECO:0000256" key="1">
    <source>
        <dbReference type="ARBA" id="ARBA00022741"/>
    </source>
</evidence>
<dbReference type="Pfam" id="PF13482">
    <property type="entry name" value="RNase_H_2"/>
    <property type="match status" value="1"/>
</dbReference>
<accession>A0A852YPK6</accession>
<dbReference type="SUPFAM" id="SSF52540">
    <property type="entry name" value="P-loop containing nucleoside triphosphate hydrolases"/>
    <property type="match status" value="1"/>
</dbReference>
<keyword evidence="3" id="KW-0347">Helicase</keyword>
<feature type="domain" description="DNA2/NAM7 helicase-like C-terminal" evidence="5">
    <location>
        <begin position="969"/>
        <end position="1137"/>
    </location>
</feature>
<evidence type="ECO:0000313" key="7">
    <source>
        <dbReference type="EMBL" id="NYG99145.1"/>
    </source>
</evidence>
<dbReference type="EMBL" id="JACBZY010000001">
    <property type="protein sequence ID" value="NYG99145.1"/>
    <property type="molecule type" value="Genomic_DNA"/>
</dbReference>
<gene>
    <name evidence="7" type="ORF">BJ979_001771</name>
</gene>
<evidence type="ECO:0000256" key="2">
    <source>
        <dbReference type="ARBA" id="ARBA00022801"/>
    </source>
</evidence>
<sequence length="1183" mass="128905">MYLLNDALVTSASDLKLASECEFAFLRTLDLKLGRLDGIEVVEDAMLERAARLGDRHEERIVEQLRAAPGSDVVTLPRPTDARDPDELRRLAEATTAALREGRGFVYQAVFFDETDPALPFLGFADFLARQSDGRYRVQDSKLARSAKVTALLQLAAYHEQLERLGIPVDDEVELILGDGRSSVHRIDDIRPVFELRRERLHHLIREHRAEAGVVEWGDARYAAEGRCAVCAAEVEAHRDLFLVAGLRATQRTKLNDVGIRTIDELAAAAEQPAGGTVPTGTYRALQAQAALQAAVPADADPHAVPAFRMFAPQAVAELPRPDPGDIYFDFEGDPMFQQLAPDGASSVWGLDYLFGYIDESEQFTSYLAHDLEQERLALRDFLADVQLRRQANPGLHIYHYASYERTHLAAIAARHGEGEAIVDELLRDGVLVDLYPVVKRSVRVASRSYSIKKLEPLYMGDELRRDDGVTNAGDSVIQYALSRAAAEDGDEVEADRILADILDYNRYDCVSTRRLRDWLIAQARELGYEPGTGGARELPDSERTFRVDPLTPALLDRAERRVEADDAGGAAANRLAAAAVDYHRREAKSFWWAHFARLESDPADWMGTRDVFEVDPDRSVVEQDWTEPAGRQRSARRMLRLHGVWAPGSTPRPGESFAIYRPAVLSRPDRDPRHALDRDVRIESLDDDGSVVVTELLPVDATPWDALPIALAPGRPPTTEGHRAAIEEWGSAVVAEGDDWPADAASDVLLRRPPRFRDGSAREPMNDDDDGPRALVASLLGLDDSYLAVQGPPGTGKTYLAAHAIADLVGRGWLVGVVAQSHRVVENVLDGVVRAGVDPAQVGKKPQSGAPAGELSFTALSATGAQAAFLAEHRAARRGAVLGGTAWDLVNPTRVGRRELDLLVIDEAGQFSLANTIAVAQSARSLLLLGDPQQLPQVSQGIHPAPIDASALGAISAGAEVLPDRFGYFLAASRRMDAAVTAPVSRLAYAGKLRSHPSTADRHLDGIEAGFAALPVEHAGNATASVEEADEILRLVREHLGARWTDEQSGRADDPLAEHDVIVVSPYNAQVELIRATLDAAGLERVRVGTVDKFQGQEAVVALVSLAASSPDDAPRGLDFLLSRNRLNVAISRAQWAARLVYSPKLIDHLPWKPEGVAELSRFIELVRPRAVPAVAPGDAPG</sequence>
<dbReference type="Pfam" id="PF13087">
    <property type="entry name" value="AAA_12"/>
    <property type="match status" value="1"/>
</dbReference>
<evidence type="ECO:0000259" key="6">
    <source>
        <dbReference type="Pfam" id="PF13482"/>
    </source>
</evidence>
<proteinExistence type="predicted"/>
<protein>
    <submittedName>
        <fullName evidence="7">Uncharacterized protein</fullName>
    </submittedName>
</protein>
<dbReference type="InterPro" id="IPR019993">
    <property type="entry name" value="RecB_nuclease_TM0106_put"/>
</dbReference>
<dbReference type="InterPro" id="IPR041679">
    <property type="entry name" value="DNA2/NAM7-like_C"/>
</dbReference>
<keyword evidence="2" id="KW-0378">Hydrolase</keyword>
<reference evidence="7 8" key="1">
    <citation type="submission" date="2020-07" db="EMBL/GenBank/DDBJ databases">
        <title>Sequencing the genomes of 1000 actinobacteria strains.</title>
        <authorList>
            <person name="Klenk H.-P."/>
        </authorList>
    </citation>
    <scope>NUCLEOTIDE SEQUENCE [LARGE SCALE GENOMIC DNA]</scope>
    <source>
        <strain evidence="7 8">DSM 23141</strain>
    </source>
</reference>
<dbReference type="PANTHER" id="PTHR43788">
    <property type="entry name" value="DNA2/NAM7 HELICASE FAMILY MEMBER"/>
    <property type="match status" value="1"/>
</dbReference>
<comment type="caution">
    <text evidence="7">The sequence shown here is derived from an EMBL/GenBank/DDBJ whole genome shotgun (WGS) entry which is preliminary data.</text>
</comment>
<evidence type="ECO:0000259" key="5">
    <source>
        <dbReference type="Pfam" id="PF13087"/>
    </source>
</evidence>
<organism evidence="7 8">
    <name type="scientific">Schumannella luteola</name>
    <dbReference type="NCBI Taxonomy" id="472059"/>
    <lineage>
        <taxon>Bacteria</taxon>
        <taxon>Bacillati</taxon>
        <taxon>Actinomycetota</taxon>
        <taxon>Actinomycetes</taxon>
        <taxon>Micrococcales</taxon>
        <taxon>Microbacteriaceae</taxon>
        <taxon>Schumannella</taxon>
    </lineage>
</organism>
<dbReference type="RefSeq" id="WP_179567156.1">
    <property type="nucleotide sequence ID" value="NZ_JACBZY010000001.1"/>
</dbReference>
<dbReference type="InterPro" id="IPR038720">
    <property type="entry name" value="YprB_RNase_H-like_dom"/>
</dbReference>
<evidence type="ECO:0000256" key="3">
    <source>
        <dbReference type="ARBA" id="ARBA00022806"/>
    </source>
</evidence>
<evidence type="ECO:0000256" key="4">
    <source>
        <dbReference type="ARBA" id="ARBA00022840"/>
    </source>
</evidence>
<evidence type="ECO:0000313" key="8">
    <source>
        <dbReference type="Proteomes" id="UP000553888"/>
    </source>
</evidence>
<dbReference type="InterPro" id="IPR047187">
    <property type="entry name" value="SF1_C_Upf1"/>
</dbReference>
<dbReference type="PANTHER" id="PTHR43788:SF8">
    <property type="entry name" value="DNA-BINDING PROTEIN SMUBP-2"/>
    <property type="match status" value="1"/>
</dbReference>
<dbReference type="GO" id="GO:0016787">
    <property type="term" value="F:hydrolase activity"/>
    <property type="evidence" value="ECO:0007669"/>
    <property type="project" value="UniProtKB-KW"/>
</dbReference>
<keyword evidence="4" id="KW-0067">ATP-binding</keyword>
<dbReference type="Pfam" id="PF13604">
    <property type="entry name" value="AAA_30"/>
    <property type="match status" value="1"/>
</dbReference>
<dbReference type="InterPro" id="IPR027417">
    <property type="entry name" value="P-loop_NTPase"/>
</dbReference>
<keyword evidence="8" id="KW-1185">Reference proteome</keyword>
<dbReference type="AlphaFoldDB" id="A0A852YPK6"/>
<dbReference type="Gene3D" id="3.40.50.300">
    <property type="entry name" value="P-loop containing nucleotide triphosphate hydrolases"/>
    <property type="match status" value="2"/>
</dbReference>
<dbReference type="CDD" id="cd17934">
    <property type="entry name" value="DEXXQc_Upf1-like"/>
    <property type="match status" value="1"/>
</dbReference>